<dbReference type="EMBL" id="GDHC01009913">
    <property type="protein sequence ID" value="JAQ08716.1"/>
    <property type="molecule type" value="Transcribed_RNA"/>
</dbReference>
<gene>
    <name evidence="4" type="primary">Heatr6_0</name>
    <name evidence="4" type="ORF">g.87276</name>
</gene>
<dbReference type="AlphaFoldDB" id="A0A146LPL5"/>
<protein>
    <recommendedName>
        <fullName evidence="1">HEAT repeat-containing protein 6</fullName>
    </recommendedName>
</protein>
<sequence>MDFSAPATPSKIMKALYDALASPTPNSSLVNSALDKLITEVYSRSPVPSPGSGEWMKAMQCCCKKISPENPLLLAKCANILLVLIGTHQVSLKEHEIDSIVSWSCSGLTGAPDIVFIDFLQMLDALMKKEKEYFSSDCTELLNVLTSKLEDKASVSLPQDIRMWRITCLKTLSTSISHENLELIAASYFDAVFTLKPDEDRQSQCQLWINVLEGFEILCASSSEWIQPVLKHLVVAIHSAMTTGMNVSPSPTLQFPAHVIMSLPSELPPIKTRPVVRFKRRNRRKAKQVAWAENDTSTVRDDDRCNFKIERTTWISSSDSELSDSESGITKQHKKLEAHVRHAAYNLLIQLIKIVGCKSIFEWYCALFSRLIEAVQAETYSKPRCATFGALAILLSGSKMFLAQAQDNEGKSFTSFSEVLAIQLTTLHEALIYSLKHASLSETQLLTALFLATGAMIKVTPYSRLKPGLFESVISAIRPFTTSKDTYVVSCVLHCLIEVVGLPPVNEEISTIIATPTSDSESVPWILKYAISYLDEDVNGIRVFAWFVLSDLCQNHFNVIESQIDTIESRVLLELSSDKPLVAPLKALANLIDKYQCNQDYIKRVNNLWDELLQNNSPFLQAFQDPGKPAGVACDCLSLIGSKKFHMLSEDKKILIITLVFGCCVHELPFVRFSALNVLSNFLSYPQMSGEVQFMCDTKDYLIRALKDPVEHVRIKAAWAFSNLVDVLVDSNDEDLLAEVSIYELLQAALSLSSDTQKVKQNIMRAIGLVLLLVKPTDLEHSKWKDSLEKACTMLQHCATTGSLMKMRWNACYTIATMLKNEFLYESLQPFMPSLLKSLCTIVISCNNFKVRMNACLALGSIKQRKVYGSLYIFVWQSLLEGLDNAANMTDFSEFKHQHGLFENLCATICHVCCFIQPGDSSELQELLDYRLDFLCSHIRQCQERVAPEQAGAILRATNHIESISKTYPEDRFFKNLLTAFQASQILVI</sequence>
<dbReference type="InterPro" id="IPR052107">
    <property type="entry name" value="HEAT6"/>
</dbReference>
<accession>A0A146LPL5</accession>
<evidence type="ECO:0000256" key="1">
    <source>
        <dbReference type="ARBA" id="ARBA00015263"/>
    </source>
</evidence>
<organism evidence="4">
    <name type="scientific">Lygus hesperus</name>
    <name type="common">Western plant bug</name>
    <dbReference type="NCBI Taxonomy" id="30085"/>
    <lineage>
        <taxon>Eukaryota</taxon>
        <taxon>Metazoa</taxon>
        <taxon>Ecdysozoa</taxon>
        <taxon>Arthropoda</taxon>
        <taxon>Hexapoda</taxon>
        <taxon>Insecta</taxon>
        <taxon>Pterygota</taxon>
        <taxon>Neoptera</taxon>
        <taxon>Paraneoptera</taxon>
        <taxon>Hemiptera</taxon>
        <taxon>Heteroptera</taxon>
        <taxon>Panheteroptera</taxon>
        <taxon>Cimicomorpha</taxon>
        <taxon>Miridae</taxon>
        <taxon>Mirini</taxon>
        <taxon>Lygus</taxon>
    </lineage>
</organism>
<proteinExistence type="predicted"/>
<name>A0A146LPL5_LYGHE</name>
<dbReference type="PANTHER" id="PTHR13366:SF0">
    <property type="entry name" value="HEAT REPEAT-CONTAINING PROTEIN 6"/>
    <property type="match status" value="1"/>
</dbReference>
<dbReference type="SUPFAM" id="SSF48371">
    <property type="entry name" value="ARM repeat"/>
    <property type="match status" value="2"/>
</dbReference>
<dbReference type="InterPro" id="IPR011989">
    <property type="entry name" value="ARM-like"/>
</dbReference>
<dbReference type="Pfam" id="PF02985">
    <property type="entry name" value="HEAT"/>
    <property type="match status" value="1"/>
</dbReference>
<evidence type="ECO:0000256" key="2">
    <source>
        <dbReference type="ARBA" id="ARBA00022737"/>
    </source>
</evidence>
<dbReference type="Gene3D" id="1.25.10.10">
    <property type="entry name" value="Leucine-rich Repeat Variant"/>
    <property type="match status" value="2"/>
</dbReference>
<feature type="domain" description="DUF4042" evidence="3">
    <location>
        <begin position="340"/>
        <end position="508"/>
    </location>
</feature>
<reference evidence="4" key="1">
    <citation type="journal article" date="2016" name="Gigascience">
        <title>De novo construction of an expanded transcriptome assembly for the western tarnished plant bug, Lygus hesperus.</title>
        <authorList>
            <person name="Tassone E.E."/>
            <person name="Geib S.M."/>
            <person name="Hall B."/>
            <person name="Fabrick J.A."/>
            <person name="Brent C.S."/>
            <person name="Hull J.J."/>
        </authorList>
    </citation>
    <scope>NUCLEOTIDE SEQUENCE</scope>
</reference>
<evidence type="ECO:0000259" key="3">
    <source>
        <dbReference type="Pfam" id="PF13251"/>
    </source>
</evidence>
<keyword evidence="2" id="KW-0677">Repeat</keyword>
<dbReference type="InterPro" id="IPR025283">
    <property type="entry name" value="DUF4042"/>
</dbReference>
<dbReference type="InterPro" id="IPR016024">
    <property type="entry name" value="ARM-type_fold"/>
</dbReference>
<dbReference type="InterPro" id="IPR000357">
    <property type="entry name" value="HEAT"/>
</dbReference>
<dbReference type="Pfam" id="PF13251">
    <property type="entry name" value="DUF4042"/>
    <property type="match status" value="1"/>
</dbReference>
<evidence type="ECO:0000313" key="4">
    <source>
        <dbReference type="EMBL" id="JAQ08716.1"/>
    </source>
</evidence>
<dbReference type="PANTHER" id="PTHR13366">
    <property type="entry name" value="MALARIA ANTIGEN-RELATED"/>
    <property type="match status" value="1"/>
</dbReference>